<reference evidence="3" key="1">
    <citation type="submission" date="2019-12" db="EMBL/GenBank/DDBJ databases">
        <title>Genome sequencing and annotation of Brassica cretica.</title>
        <authorList>
            <person name="Studholme D.J."/>
            <person name="Sarris P."/>
        </authorList>
    </citation>
    <scope>NUCLEOTIDE SEQUENCE</scope>
    <source>
        <strain evidence="3">PFS-109/04</strain>
        <tissue evidence="3">Leaf</tissue>
    </source>
</reference>
<feature type="region of interest" description="Disordered" evidence="2">
    <location>
        <begin position="353"/>
        <end position="399"/>
    </location>
</feature>
<name>A0A8S9P381_BRACR</name>
<dbReference type="Proteomes" id="UP000712600">
    <property type="component" value="Unassembled WGS sequence"/>
</dbReference>
<dbReference type="AlphaFoldDB" id="A0A8S9P381"/>
<comment type="caution">
    <text evidence="3">The sequence shown here is derived from an EMBL/GenBank/DDBJ whole genome shotgun (WGS) entry which is preliminary data.</text>
</comment>
<evidence type="ECO:0000256" key="1">
    <source>
        <dbReference type="SAM" id="Coils"/>
    </source>
</evidence>
<organism evidence="3 4">
    <name type="scientific">Brassica cretica</name>
    <name type="common">Mustard</name>
    <dbReference type="NCBI Taxonomy" id="69181"/>
    <lineage>
        <taxon>Eukaryota</taxon>
        <taxon>Viridiplantae</taxon>
        <taxon>Streptophyta</taxon>
        <taxon>Embryophyta</taxon>
        <taxon>Tracheophyta</taxon>
        <taxon>Spermatophyta</taxon>
        <taxon>Magnoliopsida</taxon>
        <taxon>eudicotyledons</taxon>
        <taxon>Gunneridae</taxon>
        <taxon>Pentapetalae</taxon>
        <taxon>rosids</taxon>
        <taxon>malvids</taxon>
        <taxon>Brassicales</taxon>
        <taxon>Brassicaceae</taxon>
        <taxon>Brassiceae</taxon>
        <taxon>Brassica</taxon>
    </lineage>
</organism>
<proteinExistence type="predicted"/>
<protein>
    <submittedName>
        <fullName evidence="3">Uncharacterized protein</fullName>
    </submittedName>
</protein>
<feature type="region of interest" description="Disordered" evidence="2">
    <location>
        <begin position="137"/>
        <end position="177"/>
    </location>
</feature>
<gene>
    <name evidence="3" type="ORF">F2Q69_00006188</name>
</gene>
<sequence>MSSSQNEKQNSDVDMGEASPVLPILAIHEATPTFVAGFLSFKERLSRRSAEKETSWTSAETSAIPSSSALSISAKGNKSLSDVAPLVGMDTAPVQVQEVLAQPSGSSTTPVLIPEKGQVIESMPPLLDRKEIVLGLPAPSSAPLPKGRKRNGAATETAKKRRCSKGAEGEPSGPLPQYRGKFISLIDGMISDCGSEEAHAAETSQLEVQVSGLEQDLGKSASALFRMKKEKKAKASEVRRLQRQIQSHEEQRTREPAGTVVPRDEFHARLTRIAVLFDSLMAVRKKDLALAGIEGGLGEIQLLKGEAVPTLDSEEARLLSHKEKLMASKGDFDSILSLLKSECTLTPCLDETEGQGHAAKEGEGDAVERGDGELAEGGDGDVVLSSDEVEDEGGALRSA</sequence>
<evidence type="ECO:0000313" key="3">
    <source>
        <dbReference type="EMBL" id="KAF3510486.1"/>
    </source>
</evidence>
<evidence type="ECO:0000313" key="4">
    <source>
        <dbReference type="Proteomes" id="UP000712600"/>
    </source>
</evidence>
<keyword evidence="1" id="KW-0175">Coiled coil</keyword>
<evidence type="ECO:0000256" key="2">
    <source>
        <dbReference type="SAM" id="MobiDB-lite"/>
    </source>
</evidence>
<dbReference type="EMBL" id="QGKX02001521">
    <property type="protein sequence ID" value="KAF3510486.1"/>
    <property type="molecule type" value="Genomic_DNA"/>
</dbReference>
<accession>A0A8S9P381</accession>
<feature type="coiled-coil region" evidence="1">
    <location>
        <begin position="224"/>
        <end position="251"/>
    </location>
</feature>
<feature type="compositionally biased region" description="Basic and acidic residues" evidence="2">
    <location>
        <begin position="358"/>
        <end position="372"/>
    </location>
</feature>